<comment type="caution">
    <text evidence="1">The sequence shown here is derived from an EMBL/GenBank/DDBJ whole genome shotgun (WGS) entry which is preliminary data.</text>
</comment>
<name>A0ABT1BJE8_9BURK</name>
<dbReference type="Proteomes" id="UP001204851">
    <property type="component" value="Unassembled WGS sequence"/>
</dbReference>
<evidence type="ECO:0000313" key="1">
    <source>
        <dbReference type="EMBL" id="MCO5976338.1"/>
    </source>
</evidence>
<accession>A0ABT1BJE8</accession>
<gene>
    <name evidence="1" type="ORF">M0L44_06350</name>
</gene>
<keyword evidence="2" id="KW-1185">Reference proteome</keyword>
<dbReference type="RefSeq" id="WP_252768808.1">
    <property type="nucleotide sequence ID" value="NZ_JAMXMC010000003.1"/>
</dbReference>
<dbReference type="EMBL" id="JAMXMC010000003">
    <property type="protein sequence ID" value="MCO5976338.1"/>
    <property type="molecule type" value="Genomic_DNA"/>
</dbReference>
<dbReference type="InterPro" id="IPR021549">
    <property type="entry name" value="DUF2894"/>
</dbReference>
<evidence type="ECO:0000313" key="2">
    <source>
        <dbReference type="Proteomes" id="UP001204851"/>
    </source>
</evidence>
<proteinExistence type="predicted"/>
<organism evidence="1 2">
    <name type="scientific">Ideonella oryzae</name>
    <dbReference type="NCBI Taxonomy" id="2937441"/>
    <lineage>
        <taxon>Bacteria</taxon>
        <taxon>Pseudomonadati</taxon>
        <taxon>Pseudomonadota</taxon>
        <taxon>Betaproteobacteria</taxon>
        <taxon>Burkholderiales</taxon>
        <taxon>Sphaerotilaceae</taxon>
        <taxon>Ideonella</taxon>
    </lineage>
</organism>
<sequence length="210" mass="22283">MAEPWSPEAELAALRAEGLDRADPVRFAYLQALARRLPAQPARAQALLAERLQQAAAALRAACAQRAAEAPVPAPAQAGALAGLLARLSPLSAADAAATAAPVVPGRSQAATLSVSAPAAPAELKSVRHFRQAWKRLNAEQRLAQSRAALPQNAGPLNSQHLLHKALQQMRQLSPAYFERFVAQVDGLMWLEQALGEAAPREPASGRPRR</sequence>
<reference evidence="1 2" key="1">
    <citation type="submission" date="2022-06" db="EMBL/GenBank/DDBJ databases">
        <title>Ideonella sp. NS12-5 Genome sequencing and assembly.</title>
        <authorList>
            <person name="Jung Y."/>
        </authorList>
    </citation>
    <scope>NUCLEOTIDE SEQUENCE [LARGE SCALE GENOMIC DNA]</scope>
    <source>
        <strain evidence="1 2">NS12-5</strain>
    </source>
</reference>
<protein>
    <submittedName>
        <fullName evidence="1">DUF2894 domain-containing protein</fullName>
    </submittedName>
</protein>
<dbReference type="Pfam" id="PF11445">
    <property type="entry name" value="DUF2894"/>
    <property type="match status" value="1"/>
</dbReference>